<feature type="transmembrane region" description="Helical" evidence="1">
    <location>
        <begin position="6"/>
        <end position="26"/>
    </location>
</feature>
<evidence type="ECO:0000313" key="3">
    <source>
        <dbReference type="EMBL" id="MDH7640947.1"/>
    </source>
</evidence>
<name>A0ABT6N759_9SPHN</name>
<dbReference type="PANTHER" id="PTHR15032:SF4">
    <property type="entry name" value="N-ACYL-PHOSPHATIDYLETHANOLAMINE-HYDROLYZING PHOSPHOLIPASE D"/>
    <property type="match status" value="1"/>
</dbReference>
<evidence type="ECO:0000259" key="2">
    <source>
        <dbReference type="Pfam" id="PF12706"/>
    </source>
</evidence>
<dbReference type="InterPro" id="IPR001279">
    <property type="entry name" value="Metallo-B-lactamas"/>
</dbReference>
<dbReference type="InterPro" id="IPR036866">
    <property type="entry name" value="RibonucZ/Hydroxyglut_hydro"/>
</dbReference>
<dbReference type="RefSeq" id="WP_281046293.1">
    <property type="nucleotide sequence ID" value="NZ_JARYGZ010000005.1"/>
</dbReference>
<dbReference type="PANTHER" id="PTHR15032">
    <property type="entry name" value="N-ACYL-PHOSPHATIDYLETHANOLAMINE-HYDROLYZING PHOSPHOLIPASE D"/>
    <property type="match status" value="1"/>
</dbReference>
<keyword evidence="1" id="KW-0812">Transmembrane</keyword>
<comment type="caution">
    <text evidence="3">The sequence shown here is derived from an EMBL/GenBank/DDBJ whole genome shotgun (WGS) entry which is preliminary data.</text>
</comment>
<proteinExistence type="predicted"/>
<keyword evidence="4" id="KW-1185">Reference proteome</keyword>
<dbReference type="Proteomes" id="UP001160625">
    <property type="component" value="Unassembled WGS sequence"/>
</dbReference>
<dbReference type="Pfam" id="PF12706">
    <property type="entry name" value="Lactamase_B_2"/>
    <property type="match status" value="1"/>
</dbReference>
<gene>
    <name evidence="3" type="ORF">QGN17_19595</name>
</gene>
<evidence type="ECO:0000256" key="1">
    <source>
        <dbReference type="SAM" id="Phobius"/>
    </source>
</evidence>
<organism evidence="3 4">
    <name type="scientific">Sphingomonas oryzagri</name>
    <dbReference type="NCBI Taxonomy" id="3042314"/>
    <lineage>
        <taxon>Bacteria</taxon>
        <taxon>Pseudomonadati</taxon>
        <taxon>Pseudomonadota</taxon>
        <taxon>Alphaproteobacteria</taxon>
        <taxon>Sphingomonadales</taxon>
        <taxon>Sphingomonadaceae</taxon>
        <taxon>Sphingomonas</taxon>
    </lineage>
</organism>
<keyword evidence="1" id="KW-0472">Membrane</keyword>
<reference evidence="3" key="1">
    <citation type="submission" date="2023-04" db="EMBL/GenBank/DDBJ databases">
        <title>Sphingomonas sp. MAHUQ-71 isolated from rice field.</title>
        <authorList>
            <person name="Huq M.A."/>
        </authorList>
    </citation>
    <scope>NUCLEOTIDE SEQUENCE</scope>
    <source>
        <strain evidence="3">MAHUQ-71</strain>
    </source>
</reference>
<evidence type="ECO:0000313" key="4">
    <source>
        <dbReference type="Proteomes" id="UP001160625"/>
    </source>
</evidence>
<accession>A0ABT6N759</accession>
<keyword evidence="1" id="KW-1133">Transmembrane helix</keyword>
<dbReference type="Gene3D" id="3.60.15.10">
    <property type="entry name" value="Ribonuclease Z/Hydroxyacylglutathione hydrolase-like"/>
    <property type="match status" value="1"/>
</dbReference>
<dbReference type="SUPFAM" id="SSF56281">
    <property type="entry name" value="Metallo-hydrolase/oxidoreductase"/>
    <property type="match status" value="1"/>
</dbReference>
<sequence length="359" mass="39488">MVIWIVRIGVGLLVLVLLALLALWIAPRFLDRIYYRGPVSDHFDGERFFNPGDPPPAERRGFSFFRFLRFAFGLDRAPWPKNVPVERTAPPARVEGQAMRATWIGHATVLVQTQGLNILTDPVWSDRASPFGFMGPKRVAEPGVAFGDLPKIDLVLLSHNHYDHLDLATLERLWMRDRPLIVTPLGNDTILRTRGIEAVTGDWGDRVAVRPGIDVIVERVHHWGSRWGADRNRALWGGLTVTLPGGNLFFAGDTGWGDGSWTRGVAANGPHRLALVPIGAYLPRELMQGSHVGPDEAVAIFRAIDPAHAIGIHWGTFQLSEEGYAAPVDMLAAEVAIAGIDPGRFRAISPGGVWDVPTL</sequence>
<feature type="domain" description="Metallo-beta-lactamase" evidence="2">
    <location>
        <begin position="117"/>
        <end position="314"/>
    </location>
</feature>
<dbReference type="EMBL" id="JARYGZ010000005">
    <property type="protein sequence ID" value="MDH7640947.1"/>
    <property type="molecule type" value="Genomic_DNA"/>
</dbReference>
<protein>
    <submittedName>
        <fullName evidence="3">MBL fold metallo-hydrolase</fullName>
    </submittedName>
</protein>